<evidence type="ECO:0000256" key="12">
    <source>
        <dbReference type="SAM" id="MobiDB-lite"/>
    </source>
</evidence>
<evidence type="ECO:0000256" key="8">
    <source>
        <dbReference type="ARBA" id="ARBA00023128"/>
    </source>
</evidence>
<evidence type="ECO:0000256" key="4">
    <source>
        <dbReference type="ARBA" id="ARBA00022692"/>
    </source>
</evidence>
<evidence type="ECO:0000313" key="13">
    <source>
        <dbReference type="EMBL" id="KAK2175455.1"/>
    </source>
</evidence>
<keyword evidence="9 10" id="KW-0472">Membrane</keyword>
<keyword evidence="14" id="KW-1185">Reference proteome</keyword>
<dbReference type="PROSITE" id="PS50920">
    <property type="entry name" value="SOLCAR"/>
    <property type="match status" value="1"/>
</dbReference>
<evidence type="ECO:0000256" key="7">
    <source>
        <dbReference type="ARBA" id="ARBA00022989"/>
    </source>
</evidence>
<comment type="caution">
    <text evidence="13">The sequence shown here is derived from an EMBL/GenBank/DDBJ whole genome shotgun (WGS) entry which is preliminary data.</text>
</comment>
<comment type="subcellular location">
    <subcellularLocation>
        <location evidence="1">Mitochondrion outer membrane</location>
        <topology evidence="1">Multi-pass membrane protein</topology>
    </subcellularLocation>
</comment>
<dbReference type="Pfam" id="PF00153">
    <property type="entry name" value="Mito_carr"/>
    <property type="match status" value="1"/>
</dbReference>
<proteinExistence type="inferred from homology"/>
<comment type="similarity">
    <text evidence="2 11">Belongs to the mitochondrial carrier (TC 2.A.29) family.</text>
</comment>
<evidence type="ECO:0000313" key="14">
    <source>
        <dbReference type="Proteomes" id="UP001209878"/>
    </source>
</evidence>
<keyword evidence="7" id="KW-1133">Transmembrane helix</keyword>
<dbReference type="EMBL" id="JAODUO010000729">
    <property type="protein sequence ID" value="KAK2175455.1"/>
    <property type="molecule type" value="Genomic_DNA"/>
</dbReference>
<protein>
    <recommendedName>
        <fullName evidence="15">Solute carrier family 25 member 46</fullName>
    </recommendedName>
</protein>
<feature type="repeat" description="Solcar" evidence="10">
    <location>
        <begin position="274"/>
        <end position="376"/>
    </location>
</feature>
<evidence type="ECO:0000256" key="10">
    <source>
        <dbReference type="PROSITE-ProRule" id="PRU00282"/>
    </source>
</evidence>
<dbReference type="GO" id="GO:0005741">
    <property type="term" value="C:mitochondrial outer membrane"/>
    <property type="evidence" value="ECO:0007669"/>
    <property type="project" value="UniProtKB-SubCell"/>
</dbReference>
<dbReference type="InterPro" id="IPR018108">
    <property type="entry name" value="MCP_transmembrane"/>
</dbReference>
<evidence type="ECO:0000256" key="3">
    <source>
        <dbReference type="ARBA" id="ARBA00022448"/>
    </source>
</evidence>
<evidence type="ECO:0000256" key="6">
    <source>
        <dbReference type="ARBA" id="ARBA00022787"/>
    </source>
</evidence>
<name>A0AAD9KRD4_RIDPI</name>
<keyword evidence="8" id="KW-0496">Mitochondrion</keyword>
<dbReference type="AlphaFoldDB" id="A0AAD9KRD4"/>
<keyword evidence="4 10" id="KW-0812">Transmembrane</keyword>
<evidence type="ECO:0000256" key="11">
    <source>
        <dbReference type="RuleBase" id="RU000488"/>
    </source>
</evidence>
<dbReference type="InterPro" id="IPR039158">
    <property type="entry name" value="SLC25A46"/>
</dbReference>
<evidence type="ECO:0000256" key="9">
    <source>
        <dbReference type="ARBA" id="ARBA00023136"/>
    </source>
</evidence>
<feature type="compositionally biased region" description="Basic and acidic residues" evidence="12">
    <location>
        <begin position="410"/>
        <end position="419"/>
    </location>
</feature>
<keyword evidence="5" id="KW-0677">Repeat</keyword>
<evidence type="ECO:0000256" key="1">
    <source>
        <dbReference type="ARBA" id="ARBA00004374"/>
    </source>
</evidence>
<organism evidence="13 14">
    <name type="scientific">Ridgeia piscesae</name>
    <name type="common">Tubeworm</name>
    <dbReference type="NCBI Taxonomy" id="27915"/>
    <lineage>
        <taxon>Eukaryota</taxon>
        <taxon>Metazoa</taxon>
        <taxon>Spiralia</taxon>
        <taxon>Lophotrochozoa</taxon>
        <taxon>Annelida</taxon>
        <taxon>Polychaeta</taxon>
        <taxon>Sedentaria</taxon>
        <taxon>Canalipalpata</taxon>
        <taxon>Sabellida</taxon>
        <taxon>Siboglinidae</taxon>
        <taxon>Ridgeia</taxon>
    </lineage>
</organism>
<evidence type="ECO:0000256" key="5">
    <source>
        <dbReference type="ARBA" id="ARBA00022737"/>
    </source>
</evidence>
<dbReference type="PANTHER" id="PTHR21252:SF2">
    <property type="entry name" value="MITOCHONDRIAL OUTER MEMBRANE PROTEIN SLC25A46"/>
    <property type="match status" value="1"/>
</dbReference>
<dbReference type="PANTHER" id="PTHR21252">
    <property type="entry name" value="TB1 PROTEIN-RELATED"/>
    <property type="match status" value="1"/>
</dbReference>
<keyword evidence="3 11" id="KW-0813">Transport</keyword>
<dbReference type="Proteomes" id="UP001209878">
    <property type="component" value="Unassembled WGS sequence"/>
</dbReference>
<sequence>MSEWGQIGPESYRRPAPSHPSREGYVGQHQSPSGPYLYPGAPVENLPVPRSSRGKEQLHRFAGLGIGLASVVSEHVLSHPMIVLRRQCQVHHNAQWFHLTPFTLFLPMYHIQTHQSLTTLWKGIGSTLMVKGIGVATESVISELTPLPREVNRHSSLKKLTEHIFLKGLSLIVITPFYAASLVESVQSEIASERPGVFDCLREGTSRLLSMSSKQMTRLLPVWKLFFPTVTYGLLHYVISSLAQYTVLVSVRADMTERKPQAADEKTVEQSIYETYYPELIATFTGNLLADTVLFPLETVLHRLNLQGTRTIIDNTDTGLGVVPIITRYEGTADCFWSIMTEEGIGGLYKGFGALLLQYTLHAILLKMTKLMFERLSEEASPPIPSMPPTGRSIPPVHVSFTGVPPDPRLQGRDPRFDGDYAAWGSPAGPQ</sequence>
<dbReference type="GO" id="GO:0090149">
    <property type="term" value="P:mitochondrial membrane fission"/>
    <property type="evidence" value="ECO:0007669"/>
    <property type="project" value="InterPro"/>
</dbReference>
<accession>A0AAD9KRD4</accession>
<dbReference type="Gene3D" id="1.50.40.10">
    <property type="entry name" value="Mitochondrial carrier domain"/>
    <property type="match status" value="1"/>
</dbReference>
<reference evidence="13" key="1">
    <citation type="journal article" date="2023" name="Mol. Biol. Evol.">
        <title>Third-Generation Sequencing Reveals the Adaptive Role of the Epigenome in Three Deep-Sea Polychaetes.</title>
        <authorList>
            <person name="Perez M."/>
            <person name="Aroh O."/>
            <person name="Sun Y."/>
            <person name="Lan Y."/>
            <person name="Juniper S.K."/>
            <person name="Young C.R."/>
            <person name="Angers B."/>
            <person name="Qian P.Y."/>
        </authorList>
    </citation>
    <scope>NUCLEOTIDE SEQUENCE</scope>
    <source>
        <strain evidence="13">R07B-5</strain>
    </source>
</reference>
<gene>
    <name evidence="13" type="ORF">NP493_730g01034</name>
</gene>
<dbReference type="SUPFAM" id="SSF103506">
    <property type="entry name" value="Mitochondrial carrier"/>
    <property type="match status" value="1"/>
</dbReference>
<feature type="region of interest" description="Disordered" evidence="12">
    <location>
        <begin position="1"/>
        <end position="37"/>
    </location>
</feature>
<feature type="region of interest" description="Disordered" evidence="12">
    <location>
        <begin position="381"/>
        <end position="431"/>
    </location>
</feature>
<evidence type="ECO:0000256" key="2">
    <source>
        <dbReference type="ARBA" id="ARBA00006375"/>
    </source>
</evidence>
<keyword evidence="6" id="KW-1000">Mitochondrion outer membrane</keyword>
<evidence type="ECO:0008006" key="15">
    <source>
        <dbReference type="Google" id="ProtNLM"/>
    </source>
</evidence>
<dbReference type="InterPro" id="IPR023395">
    <property type="entry name" value="MCP_dom_sf"/>
</dbReference>